<dbReference type="EMBL" id="CP059066">
    <property type="protein sequence ID" value="QSQ08661.1"/>
    <property type="molecule type" value="Genomic_DNA"/>
</dbReference>
<dbReference type="InterPro" id="IPR025997">
    <property type="entry name" value="SBP_2_dom"/>
</dbReference>
<evidence type="ECO:0000256" key="4">
    <source>
        <dbReference type="SAM" id="SignalP"/>
    </source>
</evidence>
<reference evidence="6" key="1">
    <citation type="submission" date="2020-07" db="EMBL/GenBank/DDBJ databases">
        <title>Koleobacter methoxysyntrophicus gen. nov., sp. nov., a novel anaerobic bacterium isolated from deep subsurface oil field and proposal of Koleobacterales ord. nov. in the phylum Firmicutes.</title>
        <authorList>
            <person name="Sakamoto S."/>
            <person name="Tamaki H."/>
        </authorList>
    </citation>
    <scope>NUCLEOTIDE SEQUENCE</scope>
    <source>
        <strain evidence="6">NRmbB1</strain>
    </source>
</reference>
<dbReference type="PROSITE" id="PS51257">
    <property type="entry name" value="PROKAR_LIPOPROTEIN"/>
    <property type="match status" value="1"/>
</dbReference>
<dbReference type="GO" id="GO:0030313">
    <property type="term" value="C:cell envelope"/>
    <property type="evidence" value="ECO:0007669"/>
    <property type="project" value="UniProtKB-SubCell"/>
</dbReference>
<dbReference type="AlphaFoldDB" id="A0A8A0RJP1"/>
<organism evidence="6 7">
    <name type="scientific">Koleobacter methoxysyntrophicus</name>
    <dbReference type="NCBI Taxonomy" id="2751313"/>
    <lineage>
        <taxon>Bacteria</taxon>
        <taxon>Bacillati</taxon>
        <taxon>Bacillota</taxon>
        <taxon>Clostridia</taxon>
        <taxon>Koleobacterales</taxon>
        <taxon>Koleobacteraceae</taxon>
        <taxon>Koleobacter</taxon>
    </lineage>
</organism>
<keyword evidence="7" id="KW-1185">Reference proteome</keyword>
<feature type="chain" id="PRO_5039466693" evidence="4">
    <location>
        <begin position="21"/>
        <end position="328"/>
    </location>
</feature>
<dbReference type="PANTHER" id="PTHR46847:SF1">
    <property type="entry name" value="D-ALLOSE-BINDING PERIPLASMIC PROTEIN-RELATED"/>
    <property type="match status" value="1"/>
</dbReference>
<evidence type="ECO:0000313" key="6">
    <source>
        <dbReference type="EMBL" id="QSQ08661.1"/>
    </source>
</evidence>
<dbReference type="Gene3D" id="3.40.50.2300">
    <property type="match status" value="2"/>
</dbReference>
<evidence type="ECO:0000313" key="7">
    <source>
        <dbReference type="Proteomes" id="UP000662904"/>
    </source>
</evidence>
<dbReference type="RefSeq" id="WP_206708866.1">
    <property type="nucleotide sequence ID" value="NZ_CP059066.1"/>
</dbReference>
<protein>
    <submittedName>
        <fullName evidence="6">Ribose import binding protein RbsB</fullName>
    </submittedName>
</protein>
<evidence type="ECO:0000256" key="1">
    <source>
        <dbReference type="ARBA" id="ARBA00004196"/>
    </source>
</evidence>
<comment type="subcellular location">
    <subcellularLocation>
        <location evidence="1">Cell envelope</location>
    </subcellularLocation>
</comment>
<dbReference type="SUPFAM" id="SSF53822">
    <property type="entry name" value="Periplasmic binding protein-like I"/>
    <property type="match status" value="1"/>
</dbReference>
<dbReference type="GO" id="GO:0030246">
    <property type="term" value="F:carbohydrate binding"/>
    <property type="evidence" value="ECO:0007669"/>
    <property type="project" value="UniProtKB-ARBA"/>
</dbReference>
<dbReference type="InterPro" id="IPR028082">
    <property type="entry name" value="Peripla_BP_I"/>
</dbReference>
<dbReference type="Proteomes" id="UP000662904">
    <property type="component" value="Chromosome"/>
</dbReference>
<accession>A0A8A0RJP1</accession>
<feature type="signal peptide" evidence="4">
    <location>
        <begin position="1"/>
        <end position="20"/>
    </location>
</feature>
<evidence type="ECO:0000259" key="5">
    <source>
        <dbReference type="Pfam" id="PF13407"/>
    </source>
</evidence>
<dbReference type="CDD" id="cd01536">
    <property type="entry name" value="PBP1_ABC_sugar_binding-like"/>
    <property type="match status" value="1"/>
</dbReference>
<gene>
    <name evidence="6" type="primary">rbsB</name>
    <name evidence="6" type="ORF">H0A61_00999</name>
</gene>
<name>A0A8A0RJP1_9FIRM</name>
<proteinExistence type="inferred from homology"/>
<keyword evidence="3 4" id="KW-0732">Signal</keyword>
<evidence type="ECO:0000256" key="3">
    <source>
        <dbReference type="ARBA" id="ARBA00022729"/>
    </source>
</evidence>
<sequence>MSRKLLRSASLLIVVSLVFALLAGCSTSNEQTVDQEADEVLKIGVVVKALNSDYWKIVEAGALQAGKDLGVEVTVLGPSAETKVAEQVAMIEDQITKGVDALAIAPSQPSSAIPTFERAKEAGIPVVLIDTDADWDSKVSFVGTGNYAGGKQGGQYILDKLGEGAKVVILRGAMGDPTHDERANGAIEVMKAGGIEILDIQPANSDRGMGMSVMENLLQAHPQIDGVFATNDEMALGAIRAIQGAKRDDVKVVVGFDGSPDALKSIAAGELTASVAQSPYNIGYMGVEAAVKAAKGEKVDKRIDTGTEIIDKANVEEAQAKLDEILGN</sequence>
<dbReference type="PANTHER" id="PTHR46847">
    <property type="entry name" value="D-ALLOSE-BINDING PERIPLASMIC PROTEIN-RELATED"/>
    <property type="match status" value="1"/>
</dbReference>
<comment type="similarity">
    <text evidence="2">Belongs to the bacterial solute-binding protein 2 family.</text>
</comment>
<dbReference type="KEGG" id="kme:H0A61_00999"/>
<evidence type="ECO:0000256" key="2">
    <source>
        <dbReference type="ARBA" id="ARBA00007639"/>
    </source>
</evidence>
<feature type="domain" description="Periplasmic binding protein" evidence="5">
    <location>
        <begin position="43"/>
        <end position="298"/>
    </location>
</feature>
<dbReference type="Pfam" id="PF13407">
    <property type="entry name" value="Peripla_BP_4"/>
    <property type="match status" value="1"/>
</dbReference>